<sequence>MNDNSLSRLYRRLTAQRGETVEADAAELSAVVAGEADASRREAAATKLAASARHADLARMLRALQPASAELADGVRRRGSAHPQRSREARPQHHARRASHHPLRWAGGLAACLALTLGVVGVWHGSRNGGMHRDTVASVQKPDRIFTSQDRIFAASDDAAHRGSNAGDELFRGDFSGG</sequence>
<evidence type="ECO:0008006" key="5">
    <source>
        <dbReference type="Google" id="ProtNLM"/>
    </source>
</evidence>
<keyword evidence="2" id="KW-1133">Transmembrane helix</keyword>
<keyword evidence="2" id="KW-0472">Membrane</keyword>
<comment type="caution">
    <text evidence="3">The sequence shown here is derived from an EMBL/GenBank/DDBJ whole genome shotgun (WGS) entry which is preliminary data.</text>
</comment>
<feature type="transmembrane region" description="Helical" evidence="2">
    <location>
        <begin position="105"/>
        <end position="123"/>
    </location>
</feature>
<accession>A0ABV9QZ35</accession>
<evidence type="ECO:0000313" key="3">
    <source>
        <dbReference type="EMBL" id="MFC4822061.1"/>
    </source>
</evidence>
<evidence type="ECO:0000313" key="4">
    <source>
        <dbReference type="Proteomes" id="UP001595886"/>
    </source>
</evidence>
<organism evidence="3 4">
    <name type="scientific">Dokdonella ginsengisoli</name>
    <dbReference type="NCBI Taxonomy" id="363846"/>
    <lineage>
        <taxon>Bacteria</taxon>
        <taxon>Pseudomonadati</taxon>
        <taxon>Pseudomonadota</taxon>
        <taxon>Gammaproteobacteria</taxon>
        <taxon>Lysobacterales</taxon>
        <taxon>Rhodanobacteraceae</taxon>
        <taxon>Dokdonella</taxon>
    </lineage>
</organism>
<reference evidence="4" key="1">
    <citation type="journal article" date="2019" name="Int. J. Syst. Evol. Microbiol.">
        <title>The Global Catalogue of Microorganisms (GCM) 10K type strain sequencing project: providing services to taxonomists for standard genome sequencing and annotation.</title>
        <authorList>
            <consortium name="The Broad Institute Genomics Platform"/>
            <consortium name="The Broad Institute Genome Sequencing Center for Infectious Disease"/>
            <person name="Wu L."/>
            <person name="Ma J."/>
        </authorList>
    </citation>
    <scope>NUCLEOTIDE SEQUENCE [LARGE SCALE GENOMIC DNA]</scope>
    <source>
        <strain evidence="4">CCUG 30340</strain>
    </source>
</reference>
<feature type="region of interest" description="Disordered" evidence="1">
    <location>
        <begin position="159"/>
        <end position="178"/>
    </location>
</feature>
<gene>
    <name evidence="3" type="ORF">ACFO6Q_17180</name>
</gene>
<feature type="region of interest" description="Disordered" evidence="1">
    <location>
        <begin position="71"/>
        <end position="100"/>
    </location>
</feature>
<dbReference type="Proteomes" id="UP001595886">
    <property type="component" value="Unassembled WGS sequence"/>
</dbReference>
<evidence type="ECO:0000256" key="2">
    <source>
        <dbReference type="SAM" id="Phobius"/>
    </source>
</evidence>
<dbReference type="RefSeq" id="WP_380022343.1">
    <property type="nucleotide sequence ID" value="NZ_JBHSHD010000013.1"/>
</dbReference>
<keyword evidence="4" id="KW-1185">Reference proteome</keyword>
<keyword evidence="2" id="KW-0812">Transmembrane</keyword>
<evidence type="ECO:0000256" key="1">
    <source>
        <dbReference type="SAM" id="MobiDB-lite"/>
    </source>
</evidence>
<dbReference type="EMBL" id="JBHSHD010000013">
    <property type="protein sequence ID" value="MFC4822061.1"/>
    <property type="molecule type" value="Genomic_DNA"/>
</dbReference>
<name>A0ABV9QZ35_9GAMM</name>
<protein>
    <recommendedName>
        <fullName evidence="5">DUF3619 family protein</fullName>
    </recommendedName>
</protein>
<proteinExistence type="predicted"/>